<comment type="caution">
    <text evidence="2">The sequence shown here is derived from an EMBL/GenBank/DDBJ whole genome shotgun (WGS) entry which is preliminary data.</text>
</comment>
<evidence type="ECO:0000259" key="1">
    <source>
        <dbReference type="PROSITE" id="PS50887"/>
    </source>
</evidence>
<accession>A0ABX1K382</accession>
<dbReference type="Gene3D" id="3.30.70.270">
    <property type="match status" value="1"/>
</dbReference>
<dbReference type="Proteomes" id="UP000777774">
    <property type="component" value="Unassembled WGS sequence"/>
</dbReference>
<proteinExistence type="predicted"/>
<protein>
    <submittedName>
        <fullName evidence="2">Diguanylate cyclase</fullName>
    </submittedName>
</protein>
<dbReference type="InterPro" id="IPR043128">
    <property type="entry name" value="Rev_trsase/Diguanyl_cyclase"/>
</dbReference>
<dbReference type="SUPFAM" id="SSF55073">
    <property type="entry name" value="Nucleotide cyclase"/>
    <property type="match status" value="1"/>
</dbReference>
<dbReference type="InterPro" id="IPR050469">
    <property type="entry name" value="Diguanylate_Cyclase"/>
</dbReference>
<gene>
    <name evidence="2" type="ORF">HGA02_12890</name>
</gene>
<dbReference type="PROSITE" id="PS50887">
    <property type="entry name" value="GGDEF"/>
    <property type="match status" value="1"/>
</dbReference>
<evidence type="ECO:0000313" key="2">
    <source>
        <dbReference type="EMBL" id="NKY40395.1"/>
    </source>
</evidence>
<dbReference type="EMBL" id="JAAXOY010000343">
    <property type="protein sequence ID" value="NKY40395.1"/>
    <property type="molecule type" value="Genomic_DNA"/>
</dbReference>
<feature type="non-terminal residue" evidence="2">
    <location>
        <position position="1"/>
    </location>
</feature>
<keyword evidence="3" id="KW-1185">Reference proteome</keyword>
<dbReference type="PANTHER" id="PTHR45138">
    <property type="entry name" value="REGULATORY COMPONENTS OF SENSORY TRANSDUCTION SYSTEM"/>
    <property type="match status" value="1"/>
</dbReference>
<dbReference type="InterPro" id="IPR000160">
    <property type="entry name" value="GGDEF_dom"/>
</dbReference>
<evidence type="ECO:0000313" key="3">
    <source>
        <dbReference type="Proteomes" id="UP000777774"/>
    </source>
</evidence>
<dbReference type="PANTHER" id="PTHR45138:SF9">
    <property type="entry name" value="DIGUANYLATE CYCLASE DGCM-RELATED"/>
    <property type="match status" value="1"/>
</dbReference>
<reference evidence="2 3" key="1">
    <citation type="submission" date="2020-04" db="EMBL/GenBank/DDBJ databases">
        <title>MicrobeNet Type strains.</title>
        <authorList>
            <person name="Nicholson A.C."/>
        </authorList>
    </citation>
    <scope>NUCLEOTIDE SEQUENCE [LARGE SCALE GENOMIC DNA]</scope>
    <source>
        <strain evidence="2 3">ATCC BAA-787</strain>
    </source>
</reference>
<dbReference type="Pfam" id="PF00990">
    <property type="entry name" value="GGDEF"/>
    <property type="match status" value="1"/>
</dbReference>
<organism evidence="2 3">
    <name type="scientific">Cellulomonas septica</name>
    <dbReference type="NCBI Taxonomy" id="285080"/>
    <lineage>
        <taxon>Bacteria</taxon>
        <taxon>Bacillati</taxon>
        <taxon>Actinomycetota</taxon>
        <taxon>Actinomycetes</taxon>
        <taxon>Micrococcales</taxon>
        <taxon>Cellulomonadaceae</taxon>
        <taxon>Cellulomonas</taxon>
    </lineage>
</organism>
<dbReference type="RefSeq" id="WP_168679344.1">
    <property type="nucleotide sequence ID" value="NZ_JAAXOY010000343.1"/>
</dbReference>
<name>A0ABX1K382_9CELL</name>
<feature type="domain" description="GGDEF" evidence="1">
    <location>
        <begin position="1"/>
        <end position="61"/>
    </location>
</feature>
<dbReference type="InterPro" id="IPR029787">
    <property type="entry name" value="Nucleotide_cyclase"/>
</dbReference>
<sequence>VRARCARLSVPTDGEPLRLTLSAGVATLAPGGSADDMLRAADHAMYAAKDAGRDQVVRAAEPSTAEPSHR</sequence>